<dbReference type="PANTHER" id="PTHR46365:SF1">
    <property type="entry name" value="COPPER TRANSPORT PROTEIN ATOX1"/>
    <property type="match status" value="1"/>
</dbReference>
<keyword evidence="4" id="KW-0186">Copper</keyword>
<evidence type="ECO:0000256" key="7">
    <source>
        <dbReference type="ARBA" id="ARBA00038171"/>
    </source>
</evidence>
<dbReference type="CDD" id="cd00371">
    <property type="entry name" value="HMA"/>
    <property type="match status" value="1"/>
</dbReference>
<dbReference type="GO" id="GO:0005829">
    <property type="term" value="C:cytosol"/>
    <property type="evidence" value="ECO:0007669"/>
    <property type="project" value="TreeGrafter"/>
</dbReference>
<keyword evidence="10" id="KW-1185">Reference proteome</keyword>
<comment type="similarity">
    <text evidence="7">Belongs to the ATX1 family.</text>
</comment>
<sequence>MSCGGCSGAVERALKKLDDLSQFRFATGLKECNISLENQAADATAVETLDYDTVLSTIKKTGKIIKAGEADGEPKPI</sequence>
<feature type="domain" description="HMA" evidence="8">
    <location>
        <begin position="1"/>
        <end position="63"/>
    </location>
</feature>
<evidence type="ECO:0000256" key="4">
    <source>
        <dbReference type="ARBA" id="ARBA00023008"/>
    </source>
</evidence>
<dbReference type="InterPro" id="IPR006121">
    <property type="entry name" value="HMA_dom"/>
</dbReference>
<organism evidence="9 10">
    <name type="scientific">Lepraria neglecta</name>
    <dbReference type="NCBI Taxonomy" id="209136"/>
    <lineage>
        <taxon>Eukaryota</taxon>
        <taxon>Fungi</taxon>
        <taxon>Dikarya</taxon>
        <taxon>Ascomycota</taxon>
        <taxon>Pezizomycotina</taxon>
        <taxon>Lecanoromycetes</taxon>
        <taxon>OSLEUM clade</taxon>
        <taxon>Lecanoromycetidae</taxon>
        <taxon>Lecanorales</taxon>
        <taxon>Lecanorineae</taxon>
        <taxon>Stereocaulaceae</taxon>
        <taxon>Lepraria</taxon>
    </lineage>
</organism>
<dbReference type="Gene3D" id="3.30.70.100">
    <property type="match status" value="1"/>
</dbReference>
<dbReference type="InterPro" id="IPR036163">
    <property type="entry name" value="HMA_dom_sf"/>
</dbReference>
<proteinExistence type="inferred from homology"/>
<dbReference type="Pfam" id="PF00403">
    <property type="entry name" value="HMA"/>
    <property type="match status" value="1"/>
</dbReference>
<accession>A0AAD9Z6A7</accession>
<evidence type="ECO:0000256" key="3">
    <source>
        <dbReference type="ARBA" id="ARBA00022796"/>
    </source>
</evidence>
<keyword evidence="6" id="KW-0143">Chaperone</keyword>
<dbReference type="InterPro" id="IPR051881">
    <property type="entry name" value="Copper_transport_ATOX1-like"/>
</dbReference>
<dbReference type="GO" id="GO:0046872">
    <property type="term" value="F:metal ion binding"/>
    <property type="evidence" value="ECO:0007669"/>
    <property type="project" value="UniProtKB-KW"/>
</dbReference>
<dbReference type="GO" id="GO:0006825">
    <property type="term" value="P:copper ion transport"/>
    <property type="evidence" value="ECO:0007669"/>
    <property type="project" value="UniProtKB-KW"/>
</dbReference>
<keyword evidence="1" id="KW-0813">Transport</keyword>
<evidence type="ECO:0000256" key="6">
    <source>
        <dbReference type="ARBA" id="ARBA00023186"/>
    </source>
</evidence>
<evidence type="ECO:0000256" key="2">
    <source>
        <dbReference type="ARBA" id="ARBA00022723"/>
    </source>
</evidence>
<protein>
    <recommendedName>
        <fullName evidence="8">HMA domain-containing protein</fullName>
    </recommendedName>
</protein>
<keyword evidence="5" id="KW-0406">Ion transport</keyword>
<dbReference type="PANTHER" id="PTHR46365">
    <property type="entry name" value="COPPER TRANSPORT PROTEIN ATOX1"/>
    <property type="match status" value="1"/>
</dbReference>
<evidence type="ECO:0000259" key="8">
    <source>
        <dbReference type="Pfam" id="PF00403"/>
    </source>
</evidence>
<name>A0AAD9Z6A7_9LECA</name>
<dbReference type="Proteomes" id="UP001276659">
    <property type="component" value="Unassembled WGS sequence"/>
</dbReference>
<dbReference type="SUPFAM" id="SSF55008">
    <property type="entry name" value="HMA, heavy metal-associated domain"/>
    <property type="match status" value="1"/>
</dbReference>
<gene>
    <name evidence="9" type="ORF">OEA41_005566</name>
</gene>
<evidence type="ECO:0000256" key="5">
    <source>
        <dbReference type="ARBA" id="ARBA00023065"/>
    </source>
</evidence>
<evidence type="ECO:0000313" key="9">
    <source>
        <dbReference type="EMBL" id="KAK3172246.1"/>
    </source>
</evidence>
<comment type="caution">
    <text evidence="9">The sequence shown here is derived from an EMBL/GenBank/DDBJ whole genome shotgun (WGS) entry which is preliminary data.</text>
</comment>
<evidence type="ECO:0000313" key="10">
    <source>
        <dbReference type="Proteomes" id="UP001276659"/>
    </source>
</evidence>
<dbReference type="EMBL" id="JASNWA010000007">
    <property type="protein sequence ID" value="KAK3172246.1"/>
    <property type="molecule type" value="Genomic_DNA"/>
</dbReference>
<dbReference type="GO" id="GO:0016531">
    <property type="term" value="F:copper chaperone activity"/>
    <property type="evidence" value="ECO:0007669"/>
    <property type="project" value="TreeGrafter"/>
</dbReference>
<keyword evidence="2" id="KW-0479">Metal-binding</keyword>
<evidence type="ECO:0000256" key="1">
    <source>
        <dbReference type="ARBA" id="ARBA00022448"/>
    </source>
</evidence>
<reference evidence="9" key="1">
    <citation type="submission" date="2022-11" db="EMBL/GenBank/DDBJ databases">
        <title>Chromosomal genome sequence assembly and mating type (MAT) locus characterization of the leprose asexual lichenized fungus Lepraria neglecta (Nyl.) Erichsen.</title>
        <authorList>
            <person name="Allen J.L."/>
            <person name="Pfeffer B."/>
        </authorList>
    </citation>
    <scope>NUCLEOTIDE SEQUENCE</scope>
    <source>
        <strain evidence="9">Allen 5258</strain>
    </source>
</reference>
<keyword evidence="3" id="KW-0187">Copper transport</keyword>
<dbReference type="AlphaFoldDB" id="A0AAD9Z6A7"/>